<feature type="transmembrane region" description="Helical" evidence="1">
    <location>
        <begin position="16"/>
        <end position="39"/>
    </location>
</feature>
<evidence type="ECO:0000313" key="3">
    <source>
        <dbReference type="Proteomes" id="UP000282460"/>
    </source>
</evidence>
<dbReference type="AlphaFoldDB" id="A0A3L7J4V8"/>
<name>A0A3L7J4V8_9MICO</name>
<comment type="caution">
    <text evidence="2">The sequence shown here is derived from an EMBL/GenBank/DDBJ whole genome shotgun (WGS) entry which is preliminary data.</text>
</comment>
<dbReference type="RefSeq" id="WP_121657728.1">
    <property type="nucleotide sequence ID" value="NZ_BMEK01000001.1"/>
</dbReference>
<dbReference type="Proteomes" id="UP000282460">
    <property type="component" value="Unassembled WGS sequence"/>
</dbReference>
<accession>A0A3L7J4V8</accession>
<reference evidence="2 3" key="1">
    <citation type="submission" date="2018-10" db="EMBL/GenBank/DDBJ databases">
        <authorList>
            <person name="Li J."/>
        </authorList>
    </citation>
    <scope>NUCLEOTIDE SEQUENCE [LARGE SCALE GENOMIC DNA]</scope>
    <source>
        <strain evidence="2 3">ZD1-4</strain>
    </source>
</reference>
<dbReference type="OrthoDB" id="36432at2"/>
<gene>
    <name evidence="2" type="ORF">D9V28_00205</name>
</gene>
<organism evidence="2 3">
    <name type="scientific">Mycetocola zhadangensis</name>
    <dbReference type="NCBI Taxonomy" id="1164595"/>
    <lineage>
        <taxon>Bacteria</taxon>
        <taxon>Bacillati</taxon>
        <taxon>Actinomycetota</taxon>
        <taxon>Actinomycetes</taxon>
        <taxon>Micrococcales</taxon>
        <taxon>Microbacteriaceae</taxon>
        <taxon>Mycetocola</taxon>
    </lineage>
</organism>
<keyword evidence="3" id="KW-1185">Reference proteome</keyword>
<proteinExistence type="predicted"/>
<keyword evidence="1" id="KW-0812">Transmembrane</keyword>
<keyword evidence="1" id="KW-0472">Membrane</keyword>
<keyword evidence="1" id="KW-1133">Transmembrane helix</keyword>
<evidence type="ECO:0000256" key="1">
    <source>
        <dbReference type="SAM" id="Phobius"/>
    </source>
</evidence>
<evidence type="ECO:0000313" key="2">
    <source>
        <dbReference type="EMBL" id="RLQ85355.1"/>
    </source>
</evidence>
<dbReference type="EMBL" id="RCWJ01000001">
    <property type="protein sequence ID" value="RLQ85355.1"/>
    <property type="molecule type" value="Genomic_DNA"/>
</dbReference>
<protein>
    <submittedName>
        <fullName evidence="2">Uncharacterized protein</fullName>
    </submittedName>
</protein>
<sequence length="619" mass="64858">MNRISKLLHGSDRDSGYALVMVLGIGMLLTIMVVTAMSFSTSGMKKSRQDQDASGALAAAYAGVDEYKSRLLADSTYSKYGNGESAFTQATGSVVDLPIGADVNPAFGVGAAGSWASVGDTDSPAKFRYEVDNSQLGESGVLRIRSTGKVGKETRSVVADLKARGFIDFLYFTDFEIQDPSLRVDADGNPTCKDFKHEWEPDPNRLGCTGITFDGDDKVDGPAHSNDTVHICKATFTGKVTSADPNAPFYSPRYAKNAAGGSAGSCTQQKFDGGAPSYDSNVPMPVSNLSMLRETQADIPDDVPRPGCLYTGPTRITFLANGKMTVYSPWTKNVHGGTGTISPGVTVPNCGTPSVVGGQTGLGAVGGQTVNVPDNNLIYVQGVPGTVGDPNYWAADARPHNLTCKGTDGTTEGNGIGFPSSRVKPAVPGGWGWPGTPAKTISEAAPSSSSYGCRSGDVFVQGTLKGRVTVAAGNFVYATGDITYADTSLDMLGLVGGKAVWVWNPKDTEGALMDTTKNRTIHAAILSVENTFLVQNVTTSPARGELRILGAIAQKYRGIISQGGGYTKRYDYDERMKETAPPKFLAPAATTYGVTSLADVGDAFNADGSCAVKAAGDCR</sequence>